<feature type="binding site" evidence="10">
    <location>
        <begin position="153"/>
        <end position="156"/>
    </location>
    <ligand>
        <name>NADP(+)</name>
        <dbReference type="ChEBI" id="CHEBI:58349"/>
    </ligand>
</feature>
<comment type="cofactor">
    <cofactor evidence="1 9">
        <name>FAD</name>
        <dbReference type="ChEBI" id="CHEBI:57692"/>
    </cofactor>
</comment>
<dbReference type="RefSeq" id="WP_209706079.1">
    <property type="nucleotide sequence ID" value="NZ_JAFIDA010000001.1"/>
</dbReference>
<evidence type="ECO:0000256" key="5">
    <source>
        <dbReference type="ARBA" id="ARBA00022827"/>
    </source>
</evidence>
<dbReference type="EC" id="1.18.1.2" evidence="3"/>
<organism evidence="12 13">
    <name type="scientific">Leucobacter exalbidus</name>
    <dbReference type="NCBI Taxonomy" id="662960"/>
    <lineage>
        <taxon>Bacteria</taxon>
        <taxon>Bacillati</taxon>
        <taxon>Actinomycetota</taxon>
        <taxon>Actinomycetes</taxon>
        <taxon>Micrococcales</taxon>
        <taxon>Microbacteriaceae</taxon>
        <taxon>Leucobacter</taxon>
    </lineage>
</organism>
<evidence type="ECO:0000256" key="6">
    <source>
        <dbReference type="ARBA" id="ARBA00022857"/>
    </source>
</evidence>
<dbReference type="AlphaFoldDB" id="A0A940PTP5"/>
<dbReference type="InterPro" id="IPR023753">
    <property type="entry name" value="FAD/NAD-binding_dom"/>
</dbReference>
<keyword evidence="4" id="KW-0285">Flavoprotein</keyword>
<feature type="binding site" evidence="9">
    <location>
        <position position="18"/>
    </location>
    <ligand>
        <name>FAD</name>
        <dbReference type="ChEBI" id="CHEBI:57692"/>
    </ligand>
</feature>
<feature type="domain" description="FAD/NAD(P)-binding" evidence="11">
    <location>
        <begin position="9"/>
        <end position="169"/>
    </location>
</feature>
<dbReference type="SUPFAM" id="SSF51971">
    <property type="entry name" value="Nucleotide-binding domain"/>
    <property type="match status" value="1"/>
</dbReference>
<evidence type="ECO:0000256" key="4">
    <source>
        <dbReference type="ARBA" id="ARBA00022630"/>
    </source>
</evidence>
<evidence type="ECO:0000256" key="9">
    <source>
        <dbReference type="PIRSR" id="PIRSR000362-1"/>
    </source>
</evidence>
<keyword evidence="5 9" id="KW-0274">FAD</keyword>
<evidence type="ECO:0000313" key="13">
    <source>
        <dbReference type="Proteomes" id="UP000675163"/>
    </source>
</evidence>
<comment type="similarity">
    <text evidence="2">Belongs to the ferredoxin--NADP reductase type 1 family.</text>
</comment>
<dbReference type="Gene3D" id="3.50.50.60">
    <property type="entry name" value="FAD/NAD(P)-binding domain"/>
    <property type="match status" value="1"/>
</dbReference>
<keyword evidence="7 12" id="KW-0560">Oxidoreductase</keyword>
<keyword evidence="6 10" id="KW-0521">NADP</keyword>
<dbReference type="Proteomes" id="UP000675163">
    <property type="component" value="Unassembled WGS sequence"/>
</dbReference>
<proteinExistence type="inferred from homology"/>
<evidence type="ECO:0000256" key="1">
    <source>
        <dbReference type="ARBA" id="ARBA00001974"/>
    </source>
</evidence>
<accession>A0A940PTP5</accession>
<protein>
    <recommendedName>
        <fullName evidence="3">ferredoxin--NADP(+) reductase</fullName>
        <ecNumber evidence="3">1.18.1.2</ecNumber>
    </recommendedName>
</protein>
<evidence type="ECO:0000259" key="11">
    <source>
        <dbReference type="Pfam" id="PF07992"/>
    </source>
</evidence>
<reference evidence="12" key="1">
    <citation type="submission" date="2021-02" db="EMBL/GenBank/DDBJ databases">
        <title>Sequencing the genomes of 1000 actinobacteria strains.</title>
        <authorList>
            <person name="Klenk H.-P."/>
        </authorList>
    </citation>
    <scope>NUCLEOTIDE SEQUENCE</scope>
    <source>
        <strain evidence="12">DSM 22850</strain>
    </source>
</reference>
<feature type="binding site" evidence="9">
    <location>
        <position position="348"/>
    </location>
    <ligand>
        <name>FAD</name>
        <dbReference type="ChEBI" id="CHEBI:57692"/>
    </ligand>
</feature>
<evidence type="ECO:0000256" key="3">
    <source>
        <dbReference type="ARBA" id="ARBA00013223"/>
    </source>
</evidence>
<name>A0A940PTP5_9MICO</name>
<dbReference type="PRINTS" id="PR00419">
    <property type="entry name" value="ADXRDTASE"/>
</dbReference>
<dbReference type="GO" id="GO:0004324">
    <property type="term" value="F:ferredoxin-NADP+ reductase activity"/>
    <property type="evidence" value="ECO:0007669"/>
    <property type="project" value="UniProtKB-EC"/>
</dbReference>
<keyword evidence="13" id="KW-1185">Reference proteome</keyword>
<dbReference type="PANTHER" id="PTHR48467:SF1">
    <property type="entry name" value="GLUTAMATE SYNTHASE 1 [NADH], CHLOROPLASTIC-LIKE"/>
    <property type="match status" value="1"/>
</dbReference>
<evidence type="ECO:0000256" key="7">
    <source>
        <dbReference type="ARBA" id="ARBA00023002"/>
    </source>
</evidence>
<evidence type="ECO:0000256" key="8">
    <source>
        <dbReference type="ARBA" id="ARBA00047776"/>
    </source>
</evidence>
<dbReference type="PANTHER" id="PTHR48467">
    <property type="entry name" value="GLUTAMATE SYNTHASE 1 [NADH], CHLOROPLASTIC-LIKE"/>
    <property type="match status" value="1"/>
</dbReference>
<feature type="binding site" evidence="9">
    <location>
        <begin position="355"/>
        <end position="357"/>
    </location>
    <ligand>
        <name>FAD</name>
        <dbReference type="ChEBI" id="CHEBI:57692"/>
    </ligand>
</feature>
<feature type="binding site" evidence="10">
    <location>
        <position position="355"/>
    </location>
    <ligand>
        <name>NADP(+)</name>
        <dbReference type="ChEBI" id="CHEBI:58349"/>
    </ligand>
</feature>
<evidence type="ECO:0000313" key="12">
    <source>
        <dbReference type="EMBL" id="MBP1327304.1"/>
    </source>
</evidence>
<dbReference type="Pfam" id="PF07992">
    <property type="entry name" value="Pyr_redox_2"/>
    <property type="match status" value="1"/>
</dbReference>
<dbReference type="EMBL" id="JAFIDA010000001">
    <property type="protein sequence ID" value="MBP1327304.1"/>
    <property type="molecule type" value="Genomic_DNA"/>
</dbReference>
<dbReference type="InterPro" id="IPR036188">
    <property type="entry name" value="FAD/NAD-bd_sf"/>
</dbReference>
<feature type="binding site" evidence="9">
    <location>
        <position position="83"/>
    </location>
    <ligand>
        <name>FAD</name>
        <dbReference type="ChEBI" id="CHEBI:57692"/>
    </ligand>
</feature>
<dbReference type="InterPro" id="IPR021163">
    <property type="entry name" value="Ferredox_Rdtase_adrenod"/>
</dbReference>
<dbReference type="InterPro" id="IPR055275">
    <property type="entry name" value="Ferredox_Rdtase"/>
</dbReference>
<evidence type="ECO:0000256" key="10">
    <source>
        <dbReference type="PIRSR" id="PIRSR000362-2"/>
    </source>
</evidence>
<evidence type="ECO:0000256" key="2">
    <source>
        <dbReference type="ARBA" id="ARBA00008312"/>
    </source>
</evidence>
<dbReference type="Gene3D" id="3.40.50.720">
    <property type="entry name" value="NAD(P)-binding Rossmann-like Domain"/>
    <property type="match status" value="1"/>
</dbReference>
<sequence>MLRTTTYPHIAVVGSGPAGCYTAQFILRQFPESAITVFDRLVTPFGLVRYGVAPDHQGTKAVTRQFDRLFQNGQLAFAGNVNIGTDITLDTLRISFDVVILATGLWQDRRLGIPGDRLPGVHGSGEVTRLINGHPSDSAQPVTFRDKAVIVGHGNVSIDLVRFLTKTSAQYAGSDLADDVLHCMRPAPLQDVHLVGRSLPLDAKFDPGMVRELAEQPQLRFACDPHMLVSAQREIDHAIAAGKLLAKEAVRRIEALAFLSALERPDATSTVHFHFGMRPTSVLGTEQVGGIECTVINSGETLRFETSHVITAIGFEHESPGTELDPESHAHSDLESGRIAPGLYCVGWLRRGPRGTIPENRKDAQLVAGSVITDISTGLLTLGKPGYSAVTTQLAQPPVEFPGWLRVNQVETNRAGASRTRHKIRDRAEILHHARTPLSPA</sequence>
<comment type="caution">
    <text evidence="12">The sequence shown here is derived from an EMBL/GenBank/DDBJ whole genome shotgun (WGS) entry which is preliminary data.</text>
</comment>
<gene>
    <name evidence="12" type="ORF">JOF28_002536</name>
</gene>
<feature type="binding site" evidence="9">
    <location>
        <position position="47"/>
    </location>
    <ligand>
        <name>FAD</name>
        <dbReference type="ChEBI" id="CHEBI:57692"/>
    </ligand>
</feature>
<dbReference type="PIRSF" id="PIRSF000362">
    <property type="entry name" value="FNR"/>
    <property type="match status" value="1"/>
</dbReference>
<comment type="catalytic activity">
    <reaction evidence="8">
        <text>2 reduced [2Fe-2S]-[ferredoxin] + NADP(+) + H(+) = 2 oxidized [2Fe-2S]-[ferredoxin] + NADPH</text>
        <dbReference type="Rhea" id="RHEA:20125"/>
        <dbReference type="Rhea" id="RHEA-COMP:10000"/>
        <dbReference type="Rhea" id="RHEA-COMP:10001"/>
        <dbReference type="ChEBI" id="CHEBI:15378"/>
        <dbReference type="ChEBI" id="CHEBI:33737"/>
        <dbReference type="ChEBI" id="CHEBI:33738"/>
        <dbReference type="ChEBI" id="CHEBI:57783"/>
        <dbReference type="ChEBI" id="CHEBI:58349"/>
        <dbReference type="EC" id="1.18.1.2"/>
    </reaction>
</comment>